<evidence type="ECO:0008006" key="8">
    <source>
        <dbReference type="Google" id="ProtNLM"/>
    </source>
</evidence>
<evidence type="ECO:0000313" key="7">
    <source>
        <dbReference type="Proteomes" id="UP000216339"/>
    </source>
</evidence>
<evidence type="ECO:0000259" key="4">
    <source>
        <dbReference type="PROSITE" id="PS50110"/>
    </source>
</evidence>
<feature type="modified residue" description="Phosphohistidine" evidence="2">
    <location>
        <position position="177"/>
    </location>
</feature>
<comment type="caution">
    <text evidence="3">Lacks conserved residue(s) required for the propagation of feature annotation.</text>
</comment>
<dbReference type="SUPFAM" id="SSF47226">
    <property type="entry name" value="Histidine-containing phosphotransfer domain, HPT domain"/>
    <property type="match status" value="1"/>
</dbReference>
<dbReference type="SUPFAM" id="SSF52172">
    <property type="entry name" value="CheY-like"/>
    <property type="match status" value="1"/>
</dbReference>
<dbReference type="GO" id="GO:0000160">
    <property type="term" value="P:phosphorelay signal transduction system"/>
    <property type="evidence" value="ECO:0007669"/>
    <property type="project" value="InterPro"/>
</dbReference>
<feature type="domain" description="Response regulatory" evidence="4">
    <location>
        <begin position="6"/>
        <end position="118"/>
    </location>
</feature>
<dbReference type="Pfam" id="PF01627">
    <property type="entry name" value="Hpt"/>
    <property type="match status" value="1"/>
</dbReference>
<dbReference type="CDD" id="cd17546">
    <property type="entry name" value="REC_hyHK_CKI1_RcsC-like"/>
    <property type="match status" value="1"/>
</dbReference>
<comment type="caution">
    <text evidence="6">The sequence shown here is derived from an EMBL/GenBank/DDBJ whole genome shotgun (WGS) entry which is preliminary data.</text>
</comment>
<sequence length="234" mass="24398">MSPPPAVLLVEADPTQQLIALSMFRHLGIEADVAEDGRAAVERVSARDYDVVFLSERVGGAEIRDAIRVRRSGGLRVVAVTERADSGMTERLRADGFDDAIHKPLSVAALEEVVCVPVAVGLVDAVRAHVRGLLGEDDEDFVAELVEAFDGSARQALATVSAARETGDVDSIAASAHALKGSAANVGLESLTDAWDVVETGARRGEASALDGSLTAAVAETEQALAQFAARAEA</sequence>
<dbReference type="InterPro" id="IPR011006">
    <property type="entry name" value="CheY-like_superfamily"/>
</dbReference>
<proteinExistence type="predicted"/>
<dbReference type="RefSeq" id="WP_095512012.1">
    <property type="nucleotide sequence ID" value="NZ_MQWD01000001.1"/>
</dbReference>
<evidence type="ECO:0000256" key="3">
    <source>
        <dbReference type="PROSITE-ProRule" id="PRU00169"/>
    </source>
</evidence>
<dbReference type="GO" id="GO:0004672">
    <property type="term" value="F:protein kinase activity"/>
    <property type="evidence" value="ECO:0007669"/>
    <property type="project" value="UniProtKB-ARBA"/>
</dbReference>
<protein>
    <recommendedName>
        <fullName evidence="8">Response regulatory domain-containing protein</fullName>
    </recommendedName>
</protein>
<evidence type="ECO:0000259" key="5">
    <source>
        <dbReference type="PROSITE" id="PS50894"/>
    </source>
</evidence>
<dbReference type="Gene3D" id="3.40.50.2300">
    <property type="match status" value="1"/>
</dbReference>
<accession>A0A271J474</accession>
<dbReference type="SMART" id="SM00448">
    <property type="entry name" value="REC"/>
    <property type="match status" value="1"/>
</dbReference>
<dbReference type="GO" id="GO:0005524">
    <property type="term" value="F:ATP binding"/>
    <property type="evidence" value="ECO:0007669"/>
    <property type="project" value="UniProtKB-KW"/>
</dbReference>
<dbReference type="Gene3D" id="1.20.120.160">
    <property type="entry name" value="HPT domain"/>
    <property type="match status" value="1"/>
</dbReference>
<name>A0A271J474_9BACT</name>
<dbReference type="InterPro" id="IPR036641">
    <property type="entry name" value="HPT_dom_sf"/>
</dbReference>
<dbReference type="GO" id="GO:0005886">
    <property type="term" value="C:plasma membrane"/>
    <property type="evidence" value="ECO:0007669"/>
    <property type="project" value="UniProtKB-SubCell"/>
</dbReference>
<gene>
    <name evidence="6" type="ORF">BSZ37_18815</name>
</gene>
<reference evidence="6 7" key="1">
    <citation type="submission" date="2016-11" db="EMBL/GenBank/DDBJ databases">
        <title>Study of marine rhodopsin-containing bacteria.</title>
        <authorList>
            <person name="Yoshizawa S."/>
            <person name="Kumagai Y."/>
            <person name="Kogure K."/>
        </authorList>
    </citation>
    <scope>NUCLEOTIDE SEQUENCE [LARGE SCALE GENOMIC DNA]</scope>
    <source>
        <strain evidence="6 7">SAORIC-28</strain>
    </source>
</reference>
<evidence type="ECO:0000256" key="1">
    <source>
        <dbReference type="ARBA" id="ARBA00022553"/>
    </source>
</evidence>
<evidence type="ECO:0000256" key="2">
    <source>
        <dbReference type="PROSITE-ProRule" id="PRU00110"/>
    </source>
</evidence>
<keyword evidence="7" id="KW-1185">Reference proteome</keyword>
<dbReference type="PANTHER" id="PTHR45339">
    <property type="entry name" value="HYBRID SIGNAL TRANSDUCTION HISTIDINE KINASE J"/>
    <property type="match status" value="1"/>
</dbReference>
<dbReference type="PROSITE" id="PS50110">
    <property type="entry name" value="RESPONSE_REGULATORY"/>
    <property type="match status" value="1"/>
</dbReference>
<feature type="domain" description="HPt" evidence="5">
    <location>
        <begin position="138"/>
        <end position="234"/>
    </location>
</feature>
<dbReference type="InterPro" id="IPR001789">
    <property type="entry name" value="Sig_transdc_resp-reg_receiver"/>
</dbReference>
<dbReference type="InterPro" id="IPR008207">
    <property type="entry name" value="Sig_transdc_His_kin_Hpt_dom"/>
</dbReference>
<keyword evidence="1 2" id="KW-0597">Phosphoprotein</keyword>
<evidence type="ECO:0000313" key="6">
    <source>
        <dbReference type="EMBL" id="PAP78326.1"/>
    </source>
</evidence>
<dbReference type="EMBL" id="MQWD01000001">
    <property type="protein sequence ID" value="PAP78326.1"/>
    <property type="molecule type" value="Genomic_DNA"/>
</dbReference>
<dbReference type="PROSITE" id="PS50894">
    <property type="entry name" value="HPT"/>
    <property type="match status" value="1"/>
</dbReference>
<dbReference type="PANTHER" id="PTHR45339:SF3">
    <property type="entry name" value="HISTIDINE KINASE"/>
    <property type="match status" value="1"/>
</dbReference>
<organism evidence="6 7">
    <name type="scientific">Rubrivirga marina</name>
    <dbReference type="NCBI Taxonomy" id="1196024"/>
    <lineage>
        <taxon>Bacteria</taxon>
        <taxon>Pseudomonadati</taxon>
        <taxon>Rhodothermota</taxon>
        <taxon>Rhodothermia</taxon>
        <taxon>Rhodothermales</taxon>
        <taxon>Rubricoccaceae</taxon>
        <taxon>Rubrivirga</taxon>
    </lineage>
</organism>
<dbReference type="AlphaFoldDB" id="A0A271J474"/>
<dbReference type="OrthoDB" id="9796457at2"/>
<dbReference type="Pfam" id="PF00072">
    <property type="entry name" value="Response_reg"/>
    <property type="match status" value="1"/>
</dbReference>
<dbReference type="Proteomes" id="UP000216339">
    <property type="component" value="Unassembled WGS sequence"/>
</dbReference>